<accession>A0A6A6FCB7</accession>
<organism evidence="2 3">
    <name type="scientific">Cercospora zeae-maydis SCOH1-5</name>
    <dbReference type="NCBI Taxonomy" id="717836"/>
    <lineage>
        <taxon>Eukaryota</taxon>
        <taxon>Fungi</taxon>
        <taxon>Dikarya</taxon>
        <taxon>Ascomycota</taxon>
        <taxon>Pezizomycotina</taxon>
        <taxon>Dothideomycetes</taxon>
        <taxon>Dothideomycetidae</taxon>
        <taxon>Mycosphaerellales</taxon>
        <taxon>Mycosphaerellaceae</taxon>
        <taxon>Cercospora</taxon>
    </lineage>
</organism>
<feature type="region of interest" description="Disordered" evidence="1">
    <location>
        <begin position="489"/>
        <end position="540"/>
    </location>
</feature>
<feature type="compositionally biased region" description="Basic and acidic residues" evidence="1">
    <location>
        <begin position="851"/>
        <end position="862"/>
    </location>
</feature>
<dbReference type="EMBL" id="ML992678">
    <property type="protein sequence ID" value="KAF2211025.1"/>
    <property type="molecule type" value="Genomic_DNA"/>
</dbReference>
<feature type="region of interest" description="Disordered" evidence="1">
    <location>
        <begin position="846"/>
        <end position="869"/>
    </location>
</feature>
<feature type="region of interest" description="Disordered" evidence="1">
    <location>
        <begin position="148"/>
        <end position="170"/>
    </location>
</feature>
<feature type="region of interest" description="Disordered" evidence="1">
    <location>
        <begin position="257"/>
        <end position="339"/>
    </location>
</feature>
<reference evidence="2" key="1">
    <citation type="journal article" date="2020" name="Stud. Mycol.">
        <title>101 Dothideomycetes genomes: a test case for predicting lifestyles and emergence of pathogens.</title>
        <authorList>
            <person name="Haridas S."/>
            <person name="Albert R."/>
            <person name="Binder M."/>
            <person name="Bloem J."/>
            <person name="Labutti K."/>
            <person name="Salamov A."/>
            <person name="Andreopoulos B."/>
            <person name="Baker S."/>
            <person name="Barry K."/>
            <person name="Bills G."/>
            <person name="Bluhm B."/>
            <person name="Cannon C."/>
            <person name="Castanera R."/>
            <person name="Culley D."/>
            <person name="Daum C."/>
            <person name="Ezra D."/>
            <person name="Gonzalez J."/>
            <person name="Henrissat B."/>
            <person name="Kuo A."/>
            <person name="Liang C."/>
            <person name="Lipzen A."/>
            <person name="Lutzoni F."/>
            <person name="Magnuson J."/>
            <person name="Mondo S."/>
            <person name="Nolan M."/>
            <person name="Ohm R."/>
            <person name="Pangilinan J."/>
            <person name="Park H.-J."/>
            <person name="Ramirez L."/>
            <person name="Alfaro M."/>
            <person name="Sun H."/>
            <person name="Tritt A."/>
            <person name="Yoshinaga Y."/>
            <person name="Zwiers L.-H."/>
            <person name="Turgeon B."/>
            <person name="Goodwin S."/>
            <person name="Spatafora J."/>
            <person name="Crous P."/>
            <person name="Grigoriev I."/>
        </authorList>
    </citation>
    <scope>NUCLEOTIDE SEQUENCE</scope>
    <source>
        <strain evidence="2">SCOH1-5</strain>
    </source>
</reference>
<name>A0A6A6FCB7_9PEZI</name>
<feature type="region of interest" description="Disordered" evidence="1">
    <location>
        <begin position="204"/>
        <end position="231"/>
    </location>
</feature>
<feature type="compositionally biased region" description="Acidic residues" evidence="1">
    <location>
        <begin position="159"/>
        <end position="170"/>
    </location>
</feature>
<dbReference type="OrthoDB" id="3645274at2759"/>
<feature type="region of interest" description="Disordered" evidence="1">
    <location>
        <begin position="680"/>
        <end position="703"/>
    </location>
</feature>
<evidence type="ECO:0000313" key="2">
    <source>
        <dbReference type="EMBL" id="KAF2211025.1"/>
    </source>
</evidence>
<evidence type="ECO:0000256" key="1">
    <source>
        <dbReference type="SAM" id="MobiDB-lite"/>
    </source>
</evidence>
<proteinExistence type="predicted"/>
<evidence type="ECO:0000313" key="3">
    <source>
        <dbReference type="Proteomes" id="UP000799539"/>
    </source>
</evidence>
<gene>
    <name evidence="2" type="ORF">CERZMDRAFT_85605</name>
</gene>
<dbReference type="AlphaFoldDB" id="A0A6A6FCB7"/>
<feature type="compositionally biased region" description="Polar residues" evidence="1">
    <location>
        <begin position="308"/>
        <end position="320"/>
    </location>
</feature>
<dbReference type="Proteomes" id="UP000799539">
    <property type="component" value="Unassembled WGS sequence"/>
</dbReference>
<feature type="compositionally biased region" description="Basic and acidic residues" evidence="1">
    <location>
        <begin position="148"/>
        <end position="158"/>
    </location>
</feature>
<feature type="compositionally biased region" description="Low complexity" evidence="1">
    <location>
        <begin position="510"/>
        <end position="526"/>
    </location>
</feature>
<keyword evidence="3" id="KW-1185">Reference proteome</keyword>
<sequence length="881" mass="96739">MDEVGCARSTQFGPLVHVQHFNSSSPSSSDPKVALIQPPSHLSGVVAEPDEVNIRRLQASRDREESARALRHLLHRTFLDRSGAQLNLDSVSRALTMYDYKAPQPSDTTRCDFDSDNHLVEQLEPGTDGALAVDFLRLAPVSTRERRGIPERTRYRQNEDDDDDDDDEEEEIFLSCGDRTDSGIDVLHLETPVAPLAGKYTHSALLPHSNKTPRRRGHIDPSKPASKHPLQAKLVESVESRVSALLLSLEKVRISCHRSPGQRPTPALRSITKAPEYPSRQLPKDAQDRNNVNIGGAHKYGGAGGSHPASSNRGLGSSRTPPDDDDIQEHGIYGDPKQSFSSDDLGAGFPCIFHKIGSVDPTPGCAWPRQYTSQLRSHHFHSNHPGGPFGCCSRCFESGCFTRAHNGPEEWHRFTNRAEAQSHEKNCTRSVCIEETCHNFDQVPSTQFPCSHGARFTQKQIWRMWYRRAHSLTRTQAVPDLVNRLSQNLRPPSAALERTQSSPGDVRRQALSTTTPALATNANASPPIADPRKSYTPMASGSTTPVLLAAKSTREALTELASGLLHRMQTDLCEPGVVLRQTCERMLNDSAKLQHDLLAINPEDGNAIELLHTLLEECLRLLTVPMKRTPIAWFDLALAARVTLGVKISTQPPANWVPVQQDFLHTSTTSSFDGTGVMFDTCMSSDPQQQQQQEQPHDQQHQQHRPLLEMMMENPETTMSVPTITFSDLSPIAQVGGAFTSQPANSSNLGLGDHNMWHIMNVSHEPYDPNEGRYSGGNIQPPTYDRFAQAQPPLSMTSGHLPLPVGNAYLRSVQGHAPVGLMPAESDAQSVDASIYGDSGVFSTTQSMDSDMGREGNEKGKGPADGGVSWLVNQWQGGIGS</sequence>
<protein>
    <submittedName>
        <fullName evidence="2">Uncharacterized protein</fullName>
    </submittedName>
</protein>